<dbReference type="Pfam" id="PF00069">
    <property type="entry name" value="Pkinase"/>
    <property type="match status" value="1"/>
</dbReference>
<gene>
    <name evidence="7" type="ORF">POL68_23320</name>
</gene>
<dbReference type="SUPFAM" id="SSF56112">
    <property type="entry name" value="Protein kinase-like (PK-like)"/>
    <property type="match status" value="1"/>
</dbReference>
<feature type="compositionally biased region" description="Low complexity" evidence="5">
    <location>
        <begin position="246"/>
        <end position="255"/>
    </location>
</feature>
<protein>
    <submittedName>
        <fullName evidence="7">Serine/threonine-protein kinase</fullName>
    </submittedName>
</protein>
<organism evidence="7 8">
    <name type="scientific">Stigmatella ashevillensis</name>
    <dbReference type="NCBI Taxonomy" id="2995309"/>
    <lineage>
        <taxon>Bacteria</taxon>
        <taxon>Pseudomonadati</taxon>
        <taxon>Myxococcota</taxon>
        <taxon>Myxococcia</taxon>
        <taxon>Myxococcales</taxon>
        <taxon>Cystobacterineae</taxon>
        <taxon>Archangiaceae</taxon>
        <taxon>Stigmatella</taxon>
    </lineage>
</organism>
<accession>A0ABT5DGD5</accession>
<dbReference type="InterPro" id="IPR051681">
    <property type="entry name" value="Ser/Thr_Kinases-Pseudokinases"/>
</dbReference>
<dbReference type="RefSeq" id="WP_272141374.1">
    <property type="nucleotide sequence ID" value="NZ_JAQNDM010000002.1"/>
</dbReference>
<evidence type="ECO:0000256" key="4">
    <source>
        <dbReference type="ARBA" id="ARBA00022840"/>
    </source>
</evidence>
<dbReference type="PROSITE" id="PS50011">
    <property type="entry name" value="PROTEIN_KINASE_DOM"/>
    <property type="match status" value="1"/>
</dbReference>
<evidence type="ECO:0000259" key="6">
    <source>
        <dbReference type="PROSITE" id="PS50011"/>
    </source>
</evidence>
<feature type="region of interest" description="Disordered" evidence="5">
    <location>
        <begin position="231"/>
        <end position="256"/>
    </location>
</feature>
<sequence>MDRRPQLDPRALPPGTPVGPWQVADWRGCGSYGTVYQAWKQGHERAGPVALKLAHFPEDKRFDRETALLSRIHHPHVPRLLDFGHWRHPSGALYPYLAMEWIDGEPLYAWGEVYQPTSRQVLRVLAQLARALAATEAAGGMHRDVKGDNVMVLPGELRAYLMDFGSGIWAGAARITEEVLPPGTRPYRTPEALRFHWQHRLRRTVRYEAAPAEDVYALGVTAYRLVTGVYPPPATEPAARDDDQRPTTPTRSPPQVLNKRVALPLAVLIERMLAEDPEARGSANSMAEALEEAAQSAGPEADVPLFNAKRAQETPSAFKELSSVAEQKPVHRGLLWKMAPVLGVLFVGTWWLSRMPPSRPVAQVEAQEATEATVGLAHAAVTEPVGSTEVPPGWEGVALDMPQRPLPGQLKPDASGRCPGRNHTSLNGGCWRALKGGEDKCAEDENEYVHKGECYAPVFSRGRQPTSDSAQDAGSP</sequence>
<dbReference type="InterPro" id="IPR011009">
    <property type="entry name" value="Kinase-like_dom_sf"/>
</dbReference>
<keyword evidence="1" id="KW-0808">Transferase</keyword>
<keyword evidence="3 7" id="KW-0418">Kinase</keyword>
<keyword evidence="4" id="KW-0067">ATP-binding</keyword>
<dbReference type="Gene3D" id="1.10.510.10">
    <property type="entry name" value="Transferase(Phosphotransferase) domain 1"/>
    <property type="match status" value="1"/>
</dbReference>
<dbReference type="Gene3D" id="3.30.200.20">
    <property type="entry name" value="Phosphorylase Kinase, domain 1"/>
    <property type="match status" value="1"/>
</dbReference>
<evidence type="ECO:0000313" key="7">
    <source>
        <dbReference type="EMBL" id="MDC0711421.1"/>
    </source>
</evidence>
<dbReference type="PANTHER" id="PTHR44329:SF288">
    <property type="entry name" value="MITOGEN-ACTIVATED PROTEIN KINASE KINASE KINASE 20"/>
    <property type="match status" value="1"/>
</dbReference>
<dbReference type="GO" id="GO:0016301">
    <property type="term" value="F:kinase activity"/>
    <property type="evidence" value="ECO:0007669"/>
    <property type="project" value="UniProtKB-KW"/>
</dbReference>
<feature type="region of interest" description="Disordered" evidence="5">
    <location>
        <begin position="279"/>
        <end position="300"/>
    </location>
</feature>
<dbReference type="PANTHER" id="PTHR44329">
    <property type="entry name" value="SERINE/THREONINE-PROTEIN KINASE TNNI3K-RELATED"/>
    <property type="match status" value="1"/>
</dbReference>
<keyword evidence="2" id="KW-0547">Nucleotide-binding</keyword>
<comment type="caution">
    <text evidence="7">The sequence shown here is derived from an EMBL/GenBank/DDBJ whole genome shotgun (WGS) entry which is preliminary data.</text>
</comment>
<evidence type="ECO:0000256" key="2">
    <source>
        <dbReference type="ARBA" id="ARBA00022741"/>
    </source>
</evidence>
<feature type="region of interest" description="Disordered" evidence="5">
    <location>
        <begin position="456"/>
        <end position="476"/>
    </location>
</feature>
<dbReference type="Proteomes" id="UP001221838">
    <property type="component" value="Unassembled WGS sequence"/>
</dbReference>
<evidence type="ECO:0000256" key="3">
    <source>
        <dbReference type="ARBA" id="ARBA00022777"/>
    </source>
</evidence>
<dbReference type="EMBL" id="JAQNDM010000002">
    <property type="protein sequence ID" value="MDC0711421.1"/>
    <property type="molecule type" value="Genomic_DNA"/>
</dbReference>
<proteinExistence type="predicted"/>
<evidence type="ECO:0000256" key="1">
    <source>
        <dbReference type="ARBA" id="ARBA00022679"/>
    </source>
</evidence>
<evidence type="ECO:0000256" key="5">
    <source>
        <dbReference type="SAM" id="MobiDB-lite"/>
    </source>
</evidence>
<name>A0ABT5DGD5_9BACT</name>
<reference evidence="7 8" key="1">
    <citation type="submission" date="2022-11" db="EMBL/GenBank/DDBJ databases">
        <title>Minimal conservation of predation-associated metabolite biosynthetic gene clusters underscores biosynthetic potential of Myxococcota including descriptions for ten novel species: Archangium lansinium sp. nov., Myxococcus landrumus sp. nov., Nannocystis bai.</title>
        <authorList>
            <person name="Ahearne A."/>
            <person name="Stevens C."/>
            <person name="Dowd S."/>
        </authorList>
    </citation>
    <scope>NUCLEOTIDE SEQUENCE [LARGE SCALE GENOMIC DNA]</scope>
    <source>
        <strain evidence="7 8">NCWAL01</strain>
    </source>
</reference>
<feature type="domain" description="Protein kinase" evidence="6">
    <location>
        <begin position="21"/>
        <end position="306"/>
    </location>
</feature>
<dbReference type="InterPro" id="IPR000719">
    <property type="entry name" value="Prot_kinase_dom"/>
</dbReference>
<keyword evidence="8" id="KW-1185">Reference proteome</keyword>
<feature type="compositionally biased region" description="Polar residues" evidence="5">
    <location>
        <begin position="463"/>
        <end position="476"/>
    </location>
</feature>
<dbReference type="CDD" id="cd14014">
    <property type="entry name" value="STKc_PknB_like"/>
    <property type="match status" value="1"/>
</dbReference>
<evidence type="ECO:0000313" key="8">
    <source>
        <dbReference type="Proteomes" id="UP001221838"/>
    </source>
</evidence>
<dbReference type="SMART" id="SM00220">
    <property type="entry name" value="S_TKc"/>
    <property type="match status" value="1"/>
</dbReference>